<comment type="subcellular location">
    <subcellularLocation>
        <location evidence="2">Cytoplasm</location>
    </subcellularLocation>
</comment>
<dbReference type="AlphaFoldDB" id="A0AA45C4Q2"/>
<evidence type="ECO:0000256" key="3">
    <source>
        <dbReference type="SAM" id="Coils"/>
    </source>
</evidence>
<comment type="caution">
    <text evidence="5">The sequence shown here is derived from an EMBL/GenBank/DDBJ whole genome shotgun (WGS) entry which is preliminary data.</text>
</comment>
<dbReference type="RefSeq" id="WP_109606384.1">
    <property type="nucleotide sequence ID" value="NZ_JAMHJO010000020.1"/>
</dbReference>
<evidence type="ECO:0000256" key="2">
    <source>
        <dbReference type="HAMAP-Rule" id="MF_00839"/>
    </source>
</evidence>
<feature type="domain" description="Sigma 54 modulation/S30EA ribosomal protein C-terminal" evidence="4">
    <location>
        <begin position="124"/>
        <end position="174"/>
    </location>
</feature>
<dbReference type="InterPro" id="IPR003489">
    <property type="entry name" value="RHF/RaiA"/>
</dbReference>
<dbReference type="Gene3D" id="3.30.505.50">
    <property type="entry name" value="Sigma 54 modulation/S30EA ribosomal protein, C-terminal domain"/>
    <property type="match status" value="1"/>
</dbReference>
<sequence>MDYKVFTRDIQLTEAIESYIEKRMQKPDRLLVKHEDLVSTADFRVSKEGGIFKVEITTHFKVFNKIIKVEERSGDLYEAIDDVTDALERKIRKLKAKLQDHEKDVQPNKTFKEDKNEEHEENFARIKRHDLSLMSSEEAKLQAEMLGHQFYVFRNSETDEVNVIYKRNNGTYGLIEFIG</sequence>
<evidence type="ECO:0000259" key="4">
    <source>
        <dbReference type="Pfam" id="PF16321"/>
    </source>
</evidence>
<dbReference type="PANTHER" id="PTHR33231">
    <property type="entry name" value="30S RIBOSOMAL PROTEIN"/>
    <property type="match status" value="1"/>
</dbReference>
<dbReference type="InterPro" id="IPR050574">
    <property type="entry name" value="HPF/YfiA_ribosome-assoc"/>
</dbReference>
<dbReference type="SUPFAM" id="SSF69754">
    <property type="entry name" value="Ribosome binding protein Y (YfiA homologue)"/>
    <property type="match status" value="1"/>
</dbReference>
<dbReference type="CDD" id="cd00552">
    <property type="entry name" value="RaiA"/>
    <property type="match status" value="1"/>
</dbReference>
<dbReference type="InterPro" id="IPR034694">
    <property type="entry name" value="HPF_long/plastid"/>
</dbReference>
<dbReference type="InterPro" id="IPR032528">
    <property type="entry name" value="Ribosom_S30AE_C"/>
</dbReference>
<dbReference type="PANTHER" id="PTHR33231:SF1">
    <property type="entry name" value="30S RIBOSOMAL PROTEIN"/>
    <property type="match status" value="1"/>
</dbReference>
<name>A0AA45C4Q2_9BACT</name>
<reference evidence="5 6" key="1">
    <citation type="submission" date="2018-05" db="EMBL/GenBank/DDBJ databases">
        <title>Genomic Encyclopedia of Type Strains, Phase IV (KMG-IV): sequencing the most valuable type-strain genomes for metagenomic binning, comparative biology and taxonomic classification.</title>
        <authorList>
            <person name="Goeker M."/>
        </authorList>
    </citation>
    <scope>NUCLEOTIDE SEQUENCE [LARGE SCALE GENOMIC DNA]</scope>
    <source>
        <strain evidence="5 6">DSM 24906</strain>
    </source>
</reference>
<feature type="coiled-coil region" evidence="3">
    <location>
        <begin position="77"/>
        <end position="104"/>
    </location>
</feature>
<dbReference type="InterPro" id="IPR036567">
    <property type="entry name" value="RHF-like"/>
</dbReference>
<comment type="subunit">
    <text evidence="2">Interacts with 100S ribosomes.</text>
</comment>
<comment type="function">
    <text evidence="2">Required for dimerization of active 70S ribosomes into 100S ribosomes in stationary phase; 100S ribosomes are translationally inactive and sometimes present during exponential growth.</text>
</comment>
<keyword evidence="6" id="KW-1185">Reference proteome</keyword>
<dbReference type="HAMAP" id="MF_00839">
    <property type="entry name" value="HPF"/>
    <property type="match status" value="1"/>
</dbReference>
<keyword evidence="1 2" id="KW-0810">Translation regulation</keyword>
<dbReference type="Proteomes" id="UP000245921">
    <property type="component" value="Unassembled WGS sequence"/>
</dbReference>
<dbReference type="EMBL" id="QGGI01000026">
    <property type="protein sequence ID" value="PWJ87122.1"/>
    <property type="molecule type" value="Genomic_DNA"/>
</dbReference>
<accession>A0AA45C4Q2</accession>
<dbReference type="NCBIfam" id="TIGR00741">
    <property type="entry name" value="yfiA"/>
    <property type="match status" value="1"/>
</dbReference>
<evidence type="ECO:0000256" key="1">
    <source>
        <dbReference type="ARBA" id="ARBA00022845"/>
    </source>
</evidence>
<proteinExistence type="inferred from homology"/>
<protein>
    <recommendedName>
        <fullName evidence="2">Ribosome hibernation promoting factor</fullName>
        <shortName evidence="2">HPF</shortName>
    </recommendedName>
</protein>
<dbReference type="GO" id="GO:0043024">
    <property type="term" value="F:ribosomal small subunit binding"/>
    <property type="evidence" value="ECO:0007669"/>
    <property type="project" value="TreeGrafter"/>
</dbReference>
<comment type="similarity">
    <text evidence="2">Belongs to the HPF/YfiA ribosome-associated protein family. Long HPF subfamily.</text>
</comment>
<keyword evidence="3" id="KW-0175">Coiled coil</keyword>
<dbReference type="GO" id="GO:0045900">
    <property type="term" value="P:negative regulation of translational elongation"/>
    <property type="evidence" value="ECO:0007669"/>
    <property type="project" value="TreeGrafter"/>
</dbReference>
<dbReference type="Gene3D" id="3.30.160.100">
    <property type="entry name" value="Ribosome hibernation promotion factor-like"/>
    <property type="match status" value="1"/>
</dbReference>
<dbReference type="GO" id="GO:0022627">
    <property type="term" value="C:cytosolic small ribosomal subunit"/>
    <property type="evidence" value="ECO:0007669"/>
    <property type="project" value="TreeGrafter"/>
</dbReference>
<evidence type="ECO:0000313" key="6">
    <source>
        <dbReference type="Proteomes" id="UP000245921"/>
    </source>
</evidence>
<evidence type="ECO:0000313" key="5">
    <source>
        <dbReference type="EMBL" id="PWJ87122.1"/>
    </source>
</evidence>
<dbReference type="Pfam" id="PF02482">
    <property type="entry name" value="Ribosomal_S30AE"/>
    <property type="match status" value="1"/>
</dbReference>
<gene>
    <name evidence="2" type="primary">hpf</name>
    <name evidence="5" type="ORF">C7380_1264</name>
</gene>
<dbReference type="InterPro" id="IPR038416">
    <property type="entry name" value="Ribosom_S30AE_C_sf"/>
</dbReference>
<organism evidence="5 6">
    <name type="scientific">Oceanotoga teriensis</name>
    <dbReference type="NCBI Taxonomy" id="515440"/>
    <lineage>
        <taxon>Bacteria</taxon>
        <taxon>Thermotogati</taxon>
        <taxon>Thermotogota</taxon>
        <taxon>Thermotogae</taxon>
        <taxon>Petrotogales</taxon>
        <taxon>Petrotogaceae</taxon>
        <taxon>Oceanotoga</taxon>
    </lineage>
</organism>
<keyword evidence="2" id="KW-0963">Cytoplasm</keyword>
<dbReference type="Pfam" id="PF16321">
    <property type="entry name" value="Ribosom_S30AE_C"/>
    <property type="match status" value="1"/>
</dbReference>